<sequence>MNKVIYIVVSLFLLANFATISSAQEQPELGNWELGIKYIADDDSNPFLLNEDGERVVEFYIHNTQMFEIEVSFTYEVPFNGVDDGPESEKIQAGENETFSLVIKDIDVYNFAANTVEEMKITASLVTRAGVQVLIPENQEAMADLKIPTIFSISVDIDDPVGPMNAGTDMILRVTVSNNGNIKDKVGEIDLSDNCPLMTLDNGLDKLLITDLEKDESTSADLKITASQSHPRKNCKLEITVHSNGAMNAGSSKITDDETSITVEPPLSKPTENEDDSDDGESITEVVDTNLPSAGISAILLSTCLALFYVNNNRKKC</sequence>
<dbReference type="EMBL" id="KP211834">
    <property type="protein sequence ID" value="ANV79467.1"/>
    <property type="molecule type" value="Genomic_DNA"/>
</dbReference>
<reference evidence="2" key="2">
    <citation type="journal article" date="2015" name="ISME J.">
        <title>A new class of marine Euryarchaeota group II from the Mediterranean deep chlorophyll maximum.</title>
        <authorList>
            <person name="Martin-Cuadrado A.B."/>
            <person name="Garcia-Heredia I."/>
            <person name="Molto A.G."/>
            <person name="Lopez-Ubeda R."/>
            <person name="Kimes N."/>
            <person name="Lopez-Garcia P."/>
            <person name="Moreira D."/>
            <person name="Rodriguez-Valera F."/>
        </authorList>
    </citation>
    <scope>NUCLEOTIDE SEQUENCE</scope>
</reference>
<name>A0A1B1TB00_9ARCH</name>
<feature type="region of interest" description="Disordered" evidence="1">
    <location>
        <begin position="247"/>
        <end position="282"/>
    </location>
</feature>
<accession>A0A1B1TB00</accession>
<proteinExistence type="predicted"/>
<evidence type="ECO:0000313" key="2">
    <source>
        <dbReference type="EMBL" id="ANV79467.1"/>
    </source>
</evidence>
<organism evidence="2">
    <name type="scientific">uncultured Poseidoniia archaeon</name>
    <dbReference type="NCBI Taxonomy" id="1697135"/>
    <lineage>
        <taxon>Archaea</taxon>
        <taxon>Methanobacteriati</taxon>
        <taxon>Thermoplasmatota</taxon>
        <taxon>Candidatus Poseidoniia</taxon>
        <taxon>environmental samples</taxon>
    </lineage>
</organism>
<evidence type="ECO:0000256" key="1">
    <source>
        <dbReference type="SAM" id="MobiDB-lite"/>
    </source>
</evidence>
<dbReference type="AlphaFoldDB" id="A0A1B1TB00"/>
<protein>
    <submittedName>
        <fullName evidence="2">Uncharacterized protein</fullName>
    </submittedName>
</protein>
<feature type="compositionally biased region" description="Acidic residues" evidence="1">
    <location>
        <begin position="273"/>
        <end position="282"/>
    </location>
</feature>
<reference evidence="2" key="1">
    <citation type="submission" date="2014-11" db="EMBL/GenBank/DDBJ databases">
        <authorList>
            <person name="Zhu J."/>
            <person name="Qi W."/>
            <person name="Song R."/>
        </authorList>
    </citation>
    <scope>NUCLEOTIDE SEQUENCE</scope>
</reference>